<evidence type="ECO:0000313" key="3">
    <source>
        <dbReference type="Proteomes" id="UP001215231"/>
    </source>
</evidence>
<dbReference type="Pfam" id="PF09912">
    <property type="entry name" value="DUF2141"/>
    <property type="match status" value="1"/>
</dbReference>
<feature type="chain" id="PRO_5045897861" evidence="1">
    <location>
        <begin position="22"/>
        <end position="158"/>
    </location>
</feature>
<evidence type="ECO:0000313" key="2">
    <source>
        <dbReference type="EMBL" id="WDE14264.1"/>
    </source>
</evidence>
<keyword evidence="3" id="KW-1185">Reference proteome</keyword>
<dbReference type="InterPro" id="IPR018673">
    <property type="entry name" value="DUF2141"/>
</dbReference>
<protein>
    <submittedName>
        <fullName evidence="2">DUF2141 domain-containing protein</fullName>
    </submittedName>
</protein>
<reference evidence="2 3" key="1">
    <citation type="journal article" date="2022" name="Mar. Drugs">
        <title>Bioassay-Guided Fractionation Leads to the Detection of Cholic Acid Generated by the Rare Thalassomonas sp.</title>
        <authorList>
            <person name="Pheiffer F."/>
            <person name="Schneider Y.K."/>
            <person name="Hansen E.H."/>
            <person name="Andersen J.H."/>
            <person name="Isaksson J."/>
            <person name="Busche T."/>
            <person name="R C."/>
            <person name="Kalinowski J."/>
            <person name="Zyl L.V."/>
            <person name="Trindade M."/>
        </authorList>
    </citation>
    <scope>NUCLEOTIDE SEQUENCE [LARGE SCALE GENOMIC DNA]</scope>
    <source>
        <strain evidence="2 3">A5K-61T</strain>
    </source>
</reference>
<dbReference type="RefSeq" id="WP_274054813.1">
    <property type="nucleotide sequence ID" value="NZ_CP059693.1"/>
</dbReference>
<proteinExistence type="predicted"/>
<feature type="signal peptide" evidence="1">
    <location>
        <begin position="1"/>
        <end position="21"/>
    </location>
</feature>
<accession>A0ABY7VKJ3</accession>
<keyword evidence="1" id="KW-0732">Signal</keyword>
<organism evidence="2 3">
    <name type="scientific">Thalassomonas haliotis</name>
    <dbReference type="NCBI Taxonomy" id="485448"/>
    <lineage>
        <taxon>Bacteria</taxon>
        <taxon>Pseudomonadati</taxon>
        <taxon>Pseudomonadota</taxon>
        <taxon>Gammaproteobacteria</taxon>
        <taxon>Alteromonadales</taxon>
        <taxon>Colwelliaceae</taxon>
        <taxon>Thalassomonas</taxon>
    </lineage>
</organism>
<dbReference type="Proteomes" id="UP001215231">
    <property type="component" value="Chromosome"/>
</dbReference>
<name>A0ABY7VKJ3_9GAMM</name>
<gene>
    <name evidence="2" type="ORF">H3N35_13090</name>
</gene>
<dbReference type="EMBL" id="CP059693">
    <property type="protein sequence ID" value="WDE14264.1"/>
    <property type="molecule type" value="Genomic_DNA"/>
</dbReference>
<evidence type="ECO:0000256" key="1">
    <source>
        <dbReference type="SAM" id="SignalP"/>
    </source>
</evidence>
<sequence length="158" mass="16935">MYKRLSGLLLPLLFTPGFVSAGANDNVFTPADGPVSGGAASKLHVVVAGAQNSRGKIVLALFDNEEDFTKKPYRELVIDAGDAGRGAMFEHLSDGDYAVVIFHDENANEMLDRNFLGVPEEGVAFSNNLKVKFSLPGFDDAKVAVRGDSAISIKLNYL</sequence>